<keyword evidence="3" id="KW-0732">Signal</keyword>
<keyword evidence="5" id="KW-0413">Isomerase</keyword>
<dbReference type="PROSITE" id="PS51352">
    <property type="entry name" value="THIOREDOXIN_2"/>
    <property type="match status" value="1"/>
</dbReference>
<evidence type="ECO:0000313" key="5">
    <source>
        <dbReference type="EMBL" id="MBB6051453.1"/>
    </source>
</evidence>
<dbReference type="SUPFAM" id="SSF48452">
    <property type="entry name" value="TPR-like"/>
    <property type="match status" value="1"/>
</dbReference>
<dbReference type="GO" id="GO:0016491">
    <property type="term" value="F:oxidoreductase activity"/>
    <property type="evidence" value="ECO:0007669"/>
    <property type="project" value="InterPro"/>
</dbReference>
<dbReference type="Pfam" id="PF08534">
    <property type="entry name" value="Redoxin"/>
    <property type="match status" value="1"/>
</dbReference>
<dbReference type="InterPro" id="IPR011990">
    <property type="entry name" value="TPR-like_helical_dom_sf"/>
</dbReference>
<dbReference type="InterPro" id="IPR050553">
    <property type="entry name" value="Thioredoxin_ResA/DsbE_sf"/>
</dbReference>
<keyword evidence="6" id="KW-1185">Reference proteome</keyword>
<evidence type="ECO:0000256" key="1">
    <source>
        <dbReference type="ARBA" id="ARBA00004196"/>
    </source>
</evidence>
<dbReference type="CDD" id="cd02966">
    <property type="entry name" value="TlpA_like_family"/>
    <property type="match status" value="1"/>
</dbReference>
<organism evidence="5 6">
    <name type="scientific">Armatimonas rosea</name>
    <dbReference type="NCBI Taxonomy" id="685828"/>
    <lineage>
        <taxon>Bacteria</taxon>
        <taxon>Bacillati</taxon>
        <taxon>Armatimonadota</taxon>
        <taxon>Armatimonadia</taxon>
        <taxon>Armatimonadales</taxon>
        <taxon>Armatimonadaceae</taxon>
        <taxon>Armatimonas</taxon>
    </lineage>
</organism>
<evidence type="ECO:0000256" key="3">
    <source>
        <dbReference type="SAM" id="SignalP"/>
    </source>
</evidence>
<evidence type="ECO:0000256" key="2">
    <source>
        <dbReference type="ARBA" id="ARBA00022748"/>
    </source>
</evidence>
<keyword evidence="2" id="KW-0201">Cytochrome c-type biogenesis</keyword>
<dbReference type="InterPro" id="IPR013766">
    <property type="entry name" value="Thioredoxin_domain"/>
</dbReference>
<feature type="signal peptide" evidence="3">
    <location>
        <begin position="1"/>
        <end position="24"/>
    </location>
</feature>
<dbReference type="InterPro" id="IPR013740">
    <property type="entry name" value="Redoxin"/>
</dbReference>
<dbReference type="Proteomes" id="UP000520814">
    <property type="component" value="Unassembled WGS sequence"/>
</dbReference>
<gene>
    <name evidence="5" type="ORF">HNQ39_003263</name>
</gene>
<dbReference type="Gene3D" id="1.25.40.10">
    <property type="entry name" value="Tetratricopeptide repeat domain"/>
    <property type="match status" value="1"/>
</dbReference>
<accession>A0A7W9W7A9</accession>
<dbReference type="GO" id="GO:0006950">
    <property type="term" value="P:response to stress"/>
    <property type="evidence" value="ECO:0007669"/>
    <property type="project" value="UniProtKB-ARBA"/>
</dbReference>
<dbReference type="EMBL" id="JACHGW010000003">
    <property type="protein sequence ID" value="MBB6051453.1"/>
    <property type="molecule type" value="Genomic_DNA"/>
</dbReference>
<dbReference type="GO" id="GO:0016853">
    <property type="term" value="F:isomerase activity"/>
    <property type="evidence" value="ECO:0007669"/>
    <property type="project" value="UniProtKB-KW"/>
</dbReference>
<name>A0A7W9W7A9_ARMRO</name>
<dbReference type="PANTHER" id="PTHR42852">
    <property type="entry name" value="THIOL:DISULFIDE INTERCHANGE PROTEIN DSBE"/>
    <property type="match status" value="1"/>
</dbReference>
<feature type="chain" id="PRO_5031050464" evidence="3">
    <location>
        <begin position="25"/>
        <end position="348"/>
    </location>
</feature>
<dbReference type="AlphaFoldDB" id="A0A7W9W7A9"/>
<evidence type="ECO:0000313" key="6">
    <source>
        <dbReference type="Proteomes" id="UP000520814"/>
    </source>
</evidence>
<reference evidence="5 6" key="1">
    <citation type="submission" date="2020-08" db="EMBL/GenBank/DDBJ databases">
        <title>Genomic Encyclopedia of Type Strains, Phase IV (KMG-IV): sequencing the most valuable type-strain genomes for metagenomic binning, comparative biology and taxonomic classification.</title>
        <authorList>
            <person name="Goeker M."/>
        </authorList>
    </citation>
    <scope>NUCLEOTIDE SEQUENCE [LARGE SCALE GENOMIC DNA]</scope>
    <source>
        <strain evidence="5 6">DSM 23562</strain>
    </source>
</reference>
<dbReference type="RefSeq" id="WP_184198439.1">
    <property type="nucleotide sequence ID" value="NZ_JACHGW010000003.1"/>
</dbReference>
<sequence length="348" mass="38190">MQTSLQAAFATLSVVGMIAAPSQAQVLKAGSPAPKIQIAEWLKGAPVSAFKKGEVYVIEFWATWCGPCRENMPHLTELQKKYPKAKILGISVLEPDTKQVKPFVAKMGTKMGYTIGREVVTQGKGRDEGTMNQTWLKPAGQNGIPVAFVVDRQSKIAWIGHPMYLERPLKAVLDGSWKYEMAALPPPEEAEMQQLSQKFMQLRTDGKATEALQVFERLSKLNPMANKMFGIDRVILLHQVGKLAEAEKALKTVLDGMTSPMDLAVAAMMGGERTAPVGWTDRARTLFLARLDAFEAAGEGKDALSSYGIAYFYNELGSPDKARAIAERALKDPALLPNMKPALEKMLH</sequence>
<dbReference type="PANTHER" id="PTHR42852:SF13">
    <property type="entry name" value="PROTEIN DIPZ"/>
    <property type="match status" value="1"/>
</dbReference>
<evidence type="ECO:0000259" key="4">
    <source>
        <dbReference type="PROSITE" id="PS51352"/>
    </source>
</evidence>
<proteinExistence type="predicted"/>
<dbReference type="GO" id="GO:0030313">
    <property type="term" value="C:cell envelope"/>
    <property type="evidence" value="ECO:0007669"/>
    <property type="project" value="UniProtKB-SubCell"/>
</dbReference>
<dbReference type="SUPFAM" id="SSF52833">
    <property type="entry name" value="Thioredoxin-like"/>
    <property type="match status" value="1"/>
</dbReference>
<dbReference type="InterPro" id="IPR036249">
    <property type="entry name" value="Thioredoxin-like_sf"/>
</dbReference>
<dbReference type="Gene3D" id="3.40.30.10">
    <property type="entry name" value="Glutaredoxin"/>
    <property type="match status" value="1"/>
</dbReference>
<feature type="domain" description="Thioredoxin" evidence="4">
    <location>
        <begin position="27"/>
        <end position="178"/>
    </location>
</feature>
<dbReference type="GO" id="GO:0017004">
    <property type="term" value="P:cytochrome complex assembly"/>
    <property type="evidence" value="ECO:0007669"/>
    <property type="project" value="UniProtKB-KW"/>
</dbReference>
<dbReference type="InterPro" id="IPR017937">
    <property type="entry name" value="Thioredoxin_CS"/>
</dbReference>
<comment type="subcellular location">
    <subcellularLocation>
        <location evidence="1">Cell envelope</location>
    </subcellularLocation>
</comment>
<dbReference type="PROSITE" id="PS00194">
    <property type="entry name" value="THIOREDOXIN_1"/>
    <property type="match status" value="1"/>
</dbReference>
<protein>
    <submittedName>
        <fullName evidence="5">Thiol-disulfide isomerase/thioredoxin</fullName>
    </submittedName>
</protein>
<comment type="caution">
    <text evidence="5">The sequence shown here is derived from an EMBL/GenBank/DDBJ whole genome shotgun (WGS) entry which is preliminary data.</text>
</comment>